<reference evidence="1" key="1">
    <citation type="journal article" date="2020" name="Nature">
        <title>Giant virus diversity and host interactions through global metagenomics.</title>
        <authorList>
            <person name="Schulz F."/>
            <person name="Roux S."/>
            <person name="Paez-Espino D."/>
            <person name="Jungbluth S."/>
            <person name="Walsh D.A."/>
            <person name="Denef V.J."/>
            <person name="McMahon K.D."/>
            <person name="Konstantinidis K.T."/>
            <person name="Eloe-Fadrosh E.A."/>
            <person name="Kyrpides N.C."/>
            <person name="Woyke T."/>
        </authorList>
    </citation>
    <scope>NUCLEOTIDE SEQUENCE</scope>
    <source>
        <strain evidence="1">GVMAG-S-1017745-26</strain>
    </source>
</reference>
<evidence type="ECO:0000313" key="1">
    <source>
        <dbReference type="EMBL" id="QHU35087.1"/>
    </source>
</evidence>
<accession>A0A6C0LWS6</accession>
<dbReference type="AlphaFoldDB" id="A0A6C0LWS6"/>
<proteinExistence type="predicted"/>
<dbReference type="EMBL" id="MN740583">
    <property type="protein sequence ID" value="QHU35087.1"/>
    <property type="molecule type" value="Genomic_DNA"/>
</dbReference>
<organism evidence="1">
    <name type="scientific">viral metagenome</name>
    <dbReference type="NCBI Taxonomy" id="1070528"/>
    <lineage>
        <taxon>unclassified sequences</taxon>
        <taxon>metagenomes</taxon>
        <taxon>organismal metagenomes</taxon>
    </lineage>
</organism>
<name>A0A6C0LWS6_9ZZZZ</name>
<protein>
    <submittedName>
        <fullName evidence="1">Uncharacterized protein</fullName>
    </submittedName>
</protein>
<sequence length="676" mass="79022">MNIEYFQNNEKKLQVSLDFLEKWAEQVELAFQNWSSKLINKNCINEFNKPKEDIDIEIMAYVEKKFQLKTGKSIRISEDDKWLYDMTGEDLNLILNILQNLPNCEYFNNIVLGIKNNSISNDNNLKGYNVTHEDLEQFTREFGLYSRRWQNDPKNSSCVNSENKILPKFQLYMDKYFEIEIEKKTGKKIEFRKFKWMKNFSKEELDILLNITSNVPDCISLRKIIDNDTLKENNIISEEDSDPKNLLIRKISAIKEDYYNKNKKSFKSFIDNRKLYSSFLRGYQLYLEHGFKNALNEIPSKSSEDNMSYQELNVYYSLLKLLPDIKYLITEGSMDINNTPKVNQAIIQNGLFGKGNNIMEEDDLVAEEDDLVAEEDDLVAEEEDLVNIKLSKKSKITYTKKPEIPGVGTTTITSITRDNPPSITTVLHKNRGKVESNPFGNRKINPSSAPYLKYVNKIGKHLQDINISVKNVSKKLDHKEKKNKKFIESMKNLITEKEMNNRIIAEEEESLDNTININPHDKLYHNANSGEYKLLSHNSAQKMVNANNEKNISYQNNVKFNHMEPSKKIMSAYGWSYMPPQHWSVPQKRPPVCIPSKENRTKIMPLLDKGVPVDALDWKQVGSILPKFEYSEHYNPDYYYPGWKSQKNVKYPKFNSGKNFSNKYYNYNRAEKTNKQ</sequence>